<keyword evidence="2" id="KW-1185">Reference proteome</keyword>
<reference evidence="2" key="1">
    <citation type="submission" date="2021-01" db="EMBL/GenBank/DDBJ databases">
        <title>Caligus Genome Assembly.</title>
        <authorList>
            <person name="Gallardo-Escarate C."/>
        </authorList>
    </citation>
    <scope>NUCLEOTIDE SEQUENCE [LARGE SCALE GENOMIC DNA]</scope>
</reference>
<organism evidence="1 2">
    <name type="scientific">Caligus rogercresseyi</name>
    <name type="common">Sea louse</name>
    <dbReference type="NCBI Taxonomy" id="217165"/>
    <lineage>
        <taxon>Eukaryota</taxon>
        <taxon>Metazoa</taxon>
        <taxon>Ecdysozoa</taxon>
        <taxon>Arthropoda</taxon>
        <taxon>Crustacea</taxon>
        <taxon>Multicrustacea</taxon>
        <taxon>Hexanauplia</taxon>
        <taxon>Copepoda</taxon>
        <taxon>Siphonostomatoida</taxon>
        <taxon>Caligidae</taxon>
        <taxon>Caligus</taxon>
    </lineage>
</organism>
<sequence length="57" mass="6629">MTAILPEFHPQVYEKFQGGFPHLHKYMDAMFAHKNFQGTTYDKALVVEAWKVKRASS</sequence>
<evidence type="ECO:0000313" key="1">
    <source>
        <dbReference type="EMBL" id="QQP39633.1"/>
    </source>
</evidence>
<dbReference type="Gene3D" id="1.20.1050.10">
    <property type="match status" value="1"/>
</dbReference>
<dbReference type="EMBL" id="CP045903">
    <property type="protein sequence ID" value="QQP39633.1"/>
    <property type="molecule type" value="Genomic_DNA"/>
</dbReference>
<dbReference type="AlphaFoldDB" id="A0A7T8GXI2"/>
<evidence type="ECO:0000313" key="2">
    <source>
        <dbReference type="Proteomes" id="UP000595437"/>
    </source>
</evidence>
<name>A0A7T8GXI2_CALRO</name>
<proteinExistence type="predicted"/>
<protein>
    <submittedName>
        <fullName evidence="1">Glutathione S-transferase DHAR1_ mitochondrial</fullName>
    </submittedName>
</protein>
<gene>
    <name evidence="1" type="ORF">FKW44_020576</name>
</gene>
<dbReference type="OrthoDB" id="1935530at2759"/>
<keyword evidence="1" id="KW-0808">Transferase</keyword>
<accession>A0A7T8GXI2</accession>
<dbReference type="Proteomes" id="UP000595437">
    <property type="component" value="Chromosome 14"/>
</dbReference>
<dbReference type="GO" id="GO:0016740">
    <property type="term" value="F:transferase activity"/>
    <property type="evidence" value="ECO:0007669"/>
    <property type="project" value="UniProtKB-KW"/>
</dbReference>